<sequence>MLNVESKLPKLIEYFSSTPEILGVWIIGSYGTEFQTEDSDIDLAILFDKDMSIFEEIDIEIKICEILETDMVDIVNLNKAPLTLQFKTISEGRQIFERDFKKVADFEEQVLDLYQDHEYFYKAFWEDFKASLSKESSNHAKQP</sequence>
<reference evidence="2 3" key="1">
    <citation type="submission" date="2021-02" db="EMBL/GenBank/DDBJ databases">
        <title>Nitrogen-fixing ability and nitrogen fixation related genes of thermophilic fermentative bacteria in the genus Caldicellulosiruptor.</title>
        <authorList>
            <person name="Chen Y."/>
            <person name="Nishihara A."/>
            <person name="Haruta S."/>
        </authorList>
    </citation>
    <scope>NUCLEOTIDE SEQUENCE [LARGE SCALE GENOMIC DNA]</scope>
    <source>
        <strain evidence="2 3">YA01</strain>
    </source>
</reference>
<dbReference type="SUPFAM" id="SSF81301">
    <property type="entry name" value="Nucleotidyltransferase"/>
    <property type="match status" value="1"/>
</dbReference>
<dbReference type="RefSeq" id="WP_207180637.1">
    <property type="nucleotide sequence ID" value="NZ_AP024480.1"/>
</dbReference>
<dbReference type="Gene3D" id="3.30.460.10">
    <property type="entry name" value="Beta Polymerase, domain 2"/>
    <property type="match status" value="1"/>
</dbReference>
<name>A0ABM7NJR0_9FIRM</name>
<evidence type="ECO:0000259" key="1">
    <source>
        <dbReference type="Pfam" id="PF18765"/>
    </source>
</evidence>
<dbReference type="Pfam" id="PF18765">
    <property type="entry name" value="Polbeta"/>
    <property type="match status" value="1"/>
</dbReference>
<dbReference type="Proteomes" id="UP000663623">
    <property type="component" value="Chromosome"/>
</dbReference>
<evidence type="ECO:0000313" key="3">
    <source>
        <dbReference type="Proteomes" id="UP000663623"/>
    </source>
</evidence>
<gene>
    <name evidence="2" type="ORF">CaldiYA01_03080</name>
</gene>
<dbReference type="InterPro" id="IPR043519">
    <property type="entry name" value="NT_sf"/>
</dbReference>
<keyword evidence="3" id="KW-1185">Reference proteome</keyword>
<protein>
    <submittedName>
        <fullName evidence="2">Nucleotidyltransferase</fullName>
    </submittedName>
</protein>
<dbReference type="InterPro" id="IPR052930">
    <property type="entry name" value="TA_antitoxin_MntA"/>
</dbReference>
<evidence type="ECO:0000313" key="2">
    <source>
        <dbReference type="EMBL" id="BCS80348.1"/>
    </source>
</evidence>
<dbReference type="NCBIfam" id="NF047752">
    <property type="entry name" value="MntA_antitoxin"/>
    <property type="match status" value="1"/>
</dbReference>
<dbReference type="PANTHER" id="PTHR43852:SF3">
    <property type="entry name" value="NUCLEOTIDYLTRANSFERASE"/>
    <property type="match status" value="1"/>
</dbReference>
<organism evidence="2 3">
    <name type="scientific">Caldicellulosiruptor diazotrophicus</name>
    <dbReference type="NCBI Taxonomy" id="2806205"/>
    <lineage>
        <taxon>Bacteria</taxon>
        <taxon>Bacillati</taxon>
        <taxon>Bacillota</taxon>
        <taxon>Bacillota incertae sedis</taxon>
        <taxon>Caldicellulosiruptorales</taxon>
        <taxon>Caldicellulosiruptoraceae</taxon>
        <taxon>Caldicellulosiruptor</taxon>
    </lineage>
</organism>
<dbReference type="InterPro" id="IPR041633">
    <property type="entry name" value="Polbeta"/>
</dbReference>
<dbReference type="CDD" id="cd05403">
    <property type="entry name" value="NT_KNTase_like"/>
    <property type="match status" value="1"/>
</dbReference>
<proteinExistence type="predicted"/>
<dbReference type="PANTHER" id="PTHR43852">
    <property type="entry name" value="NUCLEOTIDYLTRANSFERASE"/>
    <property type="match status" value="1"/>
</dbReference>
<accession>A0ABM7NJR0</accession>
<feature type="domain" description="Polymerase beta nucleotidyltransferase" evidence="1">
    <location>
        <begin position="10"/>
        <end position="99"/>
    </location>
</feature>
<dbReference type="EMBL" id="AP024480">
    <property type="protein sequence ID" value="BCS80348.1"/>
    <property type="molecule type" value="Genomic_DNA"/>
</dbReference>